<accession>M0KA64</accession>
<gene>
    <name evidence="2" type="ORF">C442_17230</name>
</gene>
<dbReference type="RefSeq" id="WP_008312587.1">
    <property type="nucleotide sequence ID" value="NZ_AOLW01000047.1"/>
</dbReference>
<sequence>MLELVYVLVVGIIGVFVVGYATPKVAIWGSLGTAMMWMMAHLIPAFSPDEVLATIGPHILDLFFVFPKAIGLAWNSMSADAGLVGGLAVLLWAVVLLIPYLFGIILGLLTWPELFVFRVIL</sequence>
<feature type="transmembrane region" description="Helical" evidence="1">
    <location>
        <begin position="89"/>
        <end position="111"/>
    </location>
</feature>
<keyword evidence="1" id="KW-0812">Transmembrane</keyword>
<dbReference type="PATRIC" id="fig|1227452.3.peg.3427"/>
<reference evidence="2 3" key="1">
    <citation type="journal article" date="2014" name="PLoS Genet.">
        <title>Phylogenetically driven sequencing of extremely halophilic archaea reveals strategies for static and dynamic osmo-response.</title>
        <authorList>
            <person name="Becker E.A."/>
            <person name="Seitzer P.M."/>
            <person name="Tritt A."/>
            <person name="Larsen D."/>
            <person name="Krusor M."/>
            <person name="Yao A.I."/>
            <person name="Wu D."/>
            <person name="Madern D."/>
            <person name="Eisen J.A."/>
            <person name="Darling A.E."/>
            <person name="Facciotti M.T."/>
        </authorList>
    </citation>
    <scope>NUCLEOTIDE SEQUENCE [LARGE SCALE GENOMIC DNA]</scope>
    <source>
        <strain evidence="2 3">JCM 13557</strain>
    </source>
</reference>
<comment type="caution">
    <text evidence="2">The sequence shown here is derived from an EMBL/GenBank/DDBJ whole genome shotgun (WGS) entry which is preliminary data.</text>
</comment>
<feature type="transmembrane region" description="Helical" evidence="1">
    <location>
        <begin position="5"/>
        <end position="21"/>
    </location>
</feature>
<evidence type="ECO:0000313" key="2">
    <source>
        <dbReference type="EMBL" id="EMA17034.1"/>
    </source>
</evidence>
<proteinExistence type="predicted"/>
<evidence type="ECO:0000313" key="3">
    <source>
        <dbReference type="Proteomes" id="UP000011623"/>
    </source>
</evidence>
<protein>
    <submittedName>
        <fullName evidence="2">Uncharacterized protein</fullName>
    </submittedName>
</protein>
<dbReference type="AlphaFoldDB" id="M0KA64"/>
<keyword evidence="1" id="KW-1133">Transmembrane helix</keyword>
<feature type="transmembrane region" description="Helical" evidence="1">
    <location>
        <begin position="59"/>
        <end position="77"/>
    </location>
</feature>
<keyword evidence="3" id="KW-1185">Reference proteome</keyword>
<evidence type="ECO:0000256" key="1">
    <source>
        <dbReference type="SAM" id="Phobius"/>
    </source>
</evidence>
<organism evidence="2 3">
    <name type="scientific">Haloarcula amylolytica JCM 13557</name>
    <dbReference type="NCBI Taxonomy" id="1227452"/>
    <lineage>
        <taxon>Archaea</taxon>
        <taxon>Methanobacteriati</taxon>
        <taxon>Methanobacteriota</taxon>
        <taxon>Stenosarchaea group</taxon>
        <taxon>Halobacteria</taxon>
        <taxon>Halobacteriales</taxon>
        <taxon>Haloarculaceae</taxon>
        <taxon>Haloarcula</taxon>
    </lineage>
</organism>
<dbReference type="Proteomes" id="UP000011623">
    <property type="component" value="Unassembled WGS sequence"/>
</dbReference>
<keyword evidence="1" id="KW-0472">Membrane</keyword>
<name>M0KA64_9EURY</name>
<dbReference type="EMBL" id="AOLW01000047">
    <property type="protein sequence ID" value="EMA17034.1"/>
    <property type="molecule type" value="Genomic_DNA"/>
</dbReference>